<evidence type="ECO:0000256" key="2">
    <source>
        <dbReference type="SAM" id="SignalP"/>
    </source>
</evidence>
<dbReference type="Gramene" id="ORGLA08G0139400.1">
    <property type="protein sequence ID" value="ORGLA08G0139400.1"/>
    <property type="gene ID" value="ORGLA08G0139400"/>
</dbReference>
<dbReference type="InterPro" id="IPR038821">
    <property type="entry name" value="CLE45-like"/>
</dbReference>
<keyword evidence="4" id="KW-1185">Reference proteome</keyword>
<feature type="signal peptide" evidence="2">
    <location>
        <begin position="1"/>
        <end position="26"/>
    </location>
</feature>
<keyword evidence="2" id="KW-0732">Signal</keyword>
<reference evidence="3 4" key="2">
    <citation type="submission" date="2018-04" db="EMBL/GenBank/DDBJ databases">
        <title>OglaRS2 (Oryza glaberrima Reference Sequence Version 2).</title>
        <authorList>
            <person name="Zhang J."/>
            <person name="Kudrna D."/>
            <person name="Lee S."/>
            <person name="Talag J."/>
            <person name="Rajasekar S."/>
            <person name="Wing R.A."/>
        </authorList>
    </citation>
    <scope>NUCLEOTIDE SEQUENCE [LARGE SCALE GENOMIC DNA]</scope>
    <source>
        <strain evidence="3 4">cv. IRGC 96717</strain>
    </source>
</reference>
<feature type="chain" id="PRO_5003650206" evidence="2">
    <location>
        <begin position="27"/>
        <end position="111"/>
    </location>
</feature>
<feature type="compositionally biased region" description="Low complexity" evidence="1">
    <location>
        <begin position="52"/>
        <end position="66"/>
    </location>
</feature>
<organism evidence="3 4">
    <name type="scientific">Oryza glaberrima</name>
    <name type="common">African rice</name>
    <dbReference type="NCBI Taxonomy" id="4538"/>
    <lineage>
        <taxon>Eukaryota</taxon>
        <taxon>Viridiplantae</taxon>
        <taxon>Streptophyta</taxon>
        <taxon>Embryophyta</taxon>
        <taxon>Tracheophyta</taxon>
        <taxon>Spermatophyta</taxon>
        <taxon>Magnoliopsida</taxon>
        <taxon>Liliopsida</taxon>
        <taxon>Poales</taxon>
        <taxon>Poaceae</taxon>
        <taxon>BOP clade</taxon>
        <taxon>Oryzoideae</taxon>
        <taxon>Oryzeae</taxon>
        <taxon>Oryzinae</taxon>
        <taxon>Oryza</taxon>
    </lineage>
</organism>
<dbReference type="EnsemblPlants" id="ORGLA08G0139400.1">
    <property type="protein sequence ID" value="ORGLA08G0139400.1"/>
    <property type="gene ID" value="ORGLA08G0139400"/>
</dbReference>
<evidence type="ECO:0000256" key="1">
    <source>
        <dbReference type="SAM" id="MobiDB-lite"/>
    </source>
</evidence>
<reference evidence="3" key="1">
    <citation type="submission" date="2015-06" db="UniProtKB">
        <authorList>
            <consortium name="EnsemblPlants"/>
        </authorList>
    </citation>
    <scope>IDENTIFICATION</scope>
</reference>
<dbReference type="OMA" id="MSERRVW"/>
<name>I1QIZ3_ORYGL</name>
<evidence type="ECO:0000313" key="4">
    <source>
        <dbReference type="Proteomes" id="UP000007306"/>
    </source>
</evidence>
<dbReference type="PANTHER" id="PTHR36726:SF4">
    <property type="entry name" value="CLAVATA3_ESR (CLE)-RELATED PROTEIN 45"/>
    <property type="match status" value="1"/>
</dbReference>
<accession>I1QIZ3</accession>
<proteinExistence type="predicted"/>
<evidence type="ECO:0000313" key="3">
    <source>
        <dbReference type="EnsemblPlants" id="ORGLA08G0139400.1"/>
    </source>
</evidence>
<feature type="region of interest" description="Disordered" evidence="1">
    <location>
        <begin position="51"/>
        <end position="81"/>
    </location>
</feature>
<dbReference type="AlphaFoldDB" id="I1QIZ3"/>
<protein>
    <submittedName>
        <fullName evidence="3">Uncharacterized protein</fullName>
    </submittedName>
</protein>
<dbReference type="Proteomes" id="UP000007306">
    <property type="component" value="Chromosome 8"/>
</dbReference>
<dbReference type="eggNOG" id="ENOG502SACS">
    <property type="taxonomic scope" value="Eukaryota"/>
</dbReference>
<dbReference type="STRING" id="4538.I1QIZ3"/>
<sequence>MALSANRLLTVLLCLLLLSHQQKVYGLKGISLAFGREEDEVPEKKPRVLAQSNAANLNNNGGYSASPSSADPNRMSERRVRRGSDPIHNRLLYFLKSLFLSLGIKELIRII</sequence>
<dbReference type="PANTHER" id="PTHR36726">
    <property type="entry name" value="CLAVATA3/ESR (CLE)-RELATED PROTEIN 45"/>
    <property type="match status" value="1"/>
</dbReference>
<dbReference type="HOGENOM" id="CLU_164336_0_0_1"/>